<gene>
    <name evidence="1" type="primary">Vigan.02G112300</name>
    <name evidence="1" type="ORF">VIGAN_02112300</name>
</gene>
<organism evidence="1 2">
    <name type="scientific">Vigna angularis var. angularis</name>
    <dbReference type="NCBI Taxonomy" id="157739"/>
    <lineage>
        <taxon>Eukaryota</taxon>
        <taxon>Viridiplantae</taxon>
        <taxon>Streptophyta</taxon>
        <taxon>Embryophyta</taxon>
        <taxon>Tracheophyta</taxon>
        <taxon>Spermatophyta</taxon>
        <taxon>Magnoliopsida</taxon>
        <taxon>eudicotyledons</taxon>
        <taxon>Gunneridae</taxon>
        <taxon>Pentapetalae</taxon>
        <taxon>rosids</taxon>
        <taxon>fabids</taxon>
        <taxon>Fabales</taxon>
        <taxon>Fabaceae</taxon>
        <taxon>Papilionoideae</taxon>
        <taxon>50 kb inversion clade</taxon>
        <taxon>NPAAA clade</taxon>
        <taxon>indigoferoid/millettioid clade</taxon>
        <taxon>Phaseoleae</taxon>
        <taxon>Vigna</taxon>
    </lineage>
</organism>
<name>A0A0S3RD61_PHAAN</name>
<sequence>MRTDRRTRSLAKVRRRKDKVMPNRQNYLFCDMILSESDVCEICDGDVCIFFMERGFEGKKSRRRRLEMDSRNERID</sequence>
<protein>
    <submittedName>
        <fullName evidence="1">Uncharacterized protein</fullName>
    </submittedName>
</protein>
<accession>A0A0S3RD61</accession>
<keyword evidence="2" id="KW-1185">Reference proteome</keyword>
<dbReference type="Proteomes" id="UP000291084">
    <property type="component" value="Chromosome 2"/>
</dbReference>
<evidence type="ECO:0000313" key="2">
    <source>
        <dbReference type="Proteomes" id="UP000291084"/>
    </source>
</evidence>
<evidence type="ECO:0000313" key="1">
    <source>
        <dbReference type="EMBL" id="BAT78446.1"/>
    </source>
</evidence>
<dbReference type="AlphaFoldDB" id="A0A0S3RD61"/>
<dbReference type="EMBL" id="AP015035">
    <property type="protein sequence ID" value="BAT78446.1"/>
    <property type="molecule type" value="Genomic_DNA"/>
</dbReference>
<feature type="non-terminal residue" evidence="1">
    <location>
        <position position="76"/>
    </location>
</feature>
<proteinExistence type="predicted"/>
<reference evidence="1 2" key="1">
    <citation type="journal article" date="2015" name="Sci. Rep.">
        <title>The power of single molecule real-time sequencing technology in the de novo assembly of a eukaryotic genome.</title>
        <authorList>
            <person name="Sakai H."/>
            <person name="Naito K."/>
            <person name="Ogiso-Tanaka E."/>
            <person name="Takahashi Y."/>
            <person name="Iseki K."/>
            <person name="Muto C."/>
            <person name="Satou K."/>
            <person name="Teruya K."/>
            <person name="Shiroma A."/>
            <person name="Shimoji M."/>
            <person name="Hirano T."/>
            <person name="Itoh T."/>
            <person name="Kaga A."/>
            <person name="Tomooka N."/>
        </authorList>
    </citation>
    <scope>NUCLEOTIDE SEQUENCE [LARGE SCALE GENOMIC DNA]</scope>
    <source>
        <strain evidence="2">cv. Shumari</strain>
    </source>
</reference>